<keyword evidence="1" id="KW-0614">Plasmid</keyword>
<dbReference type="AlphaFoldDB" id="A0A143SZC2"/>
<organism evidence="1">
    <name type="scientific">Streptomyces avermitilis (strain ATCC 31267 / DSM 46492 / JCM 5070 / NBRC 14893 / NCIMB 12804 / NRRL 8165 / MA-4680)</name>
    <dbReference type="NCBI Taxonomy" id="227882"/>
    <lineage>
        <taxon>Bacteria</taxon>
        <taxon>Bacillati</taxon>
        <taxon>Actinomycetota</taxon>
        <taxon>Actinomycetes</taxon>
        <taxon>Kitasatosporales</taxon>
        <taxon>Streptomycetaceae</taxon>
        <taxon>Streptomyces</taxon>
    </lineage>
</organism>
<proteinExistence type="predicted"/>
<sequence>MSDHEQQQPTPHRGKVLEALARAERKVFTRPAPKSANAQVKFLLTRMKESARSLAERVGTSTRTIERYRAGKLKKPQKRLQAALVEATESEWQPQVRARARAQASTSSGMMVVVVAYIEV</sequence>
<dbReference type="RefSeq" id="WP_242432061.1">
    <property type="nucleotide sequence ID" value="NZ_BAVY01000055.1"/>
</dbReference>
<evidence type="ECO:0000313" key="1">
    <source>
        <dbReference type="EMBL" id="BAU77541.1"/>
    </source>
</evidence>
<dbReference type="NCBIfam" id="NF047541">
    <property type="entry name" value="telomere_Tpg"/>
    <property type="match status" value="1"/>
</dbReference>
<dbReference type="InterPro" id="IPR058118">
    <property type="entry name" value="Tpg"/>
</dbReference>
<dbReference type="EMBL" id="AP017380">
    <property type="protein sequence ID" value="BAU77541.1"/>
    <property type="molecule type" value="Genomic_DNA"/>
</dbReference>
<evidence type="ECO:0008006" key="2">
    <source>
        <dbReference type="Google" id="ProtNLM"/>
    </source>
</evidence>
<gene>
    <name evidence="1" type="ORF">SAVERM_2p097</name>
</gene>
<protein>
    <recommendedName>
        <fullName evidence="2">Terminal protein</fullName>
    </recommendedName>
</protein>
<accession>A0A143SZC2</accession>
<reference evidence="1" key="1">
    <citation type="submission" date="2016-03" db="EMBL/GenBank/DDBJ databases">
        <title>Complete sequence of the second linear plasmid SAP2 of Streptomyces avermitilis.</title>
        <authorList>
            <person name="Ikeda H."/>
        </authorList>
    </citation>
    <scope>NUCLEOTIDE SEQUENCE</scope>
    <source>
        <strain evidence="1">MA-4680</strain>
        <plasmid evidence="1">SAP2</plasmid>
    </source>
</reference>
<geneLocation type="plasmid" evidence="1">
    <name>SAP2</name>
</geneLocation>
<name>A0A143SZC2_STRAW</name>